<feature type="compositionally biased region" description="Basic and acidic residues" evidence="4">
    <location>
        <begin position="188"/>
        <end position="235"/>
    </location>
</feature>
<organism evidence="5 6">
    <name type="scientific">Aplysia californica</name>
    <name type="common">California sea hare</name>
    <dbReference type="NCBI Taxonomy" id="6500"/>
    <lineage>
        <taxon>Eukaryota</taxon>
        <taxon>Metazoa</taxon>
        <taxon>Spiralia</taxon>
        <taxon>Lophotrochozoa</taxon>
        <taxon>Mollusca</taxon>
        <taxon>Gastropoda</taxon>
        <taxon>Heterobranchia</taxon>
        <taxon>Euthyneura</taxon>
        <taxon>Tectipleura</taxon>
        <taxon>Aplysiida</taxon>
        <taxon>Aplysioidea</taxon>
        <taxon>Aplysiidae</taxon>
        <taxon>Aplysia</taxon>
    </lineage>
</organism>
<dbReference type="GeneID" id="118478462"/>
<feature type="region of interest" description="Disordered" evidence="4">
    <location>
        <begin position="460"/>
        <end position="616"/>
    </location>
</feature>
<reference evidence="6" key="1">
    <citation type="submission" date="2025-08" db="UniProtKB">
        <authorList>
            <consortium name="RefSeq"/>
        </authorList>
    </citation>
    <scope>IDENTIFICATION</scope>
</reference>
<dbReference type="RefSeq" id="XP_035828000.1">
    <property type="nucleotide sequence ID" value="XM_035972107.1"/>
</dbReference>
<evidence type="ECO:0000256" key="4">
    <source>
        <dbReference type="SAM" id="MobiDB-lite"/>
    </source>
</evidence>
<dbReference type="InterPro" id="IPR011990">
    <property type="entry name" value="TPR-like_helical_dom_sf"/>
</dbReference>
<name>A0ABM1W007_APLCA</name>
<feature type="compositionally biased region" description="Basic and acidic residues" evidence="4">
    <location>
        <begin position="478"/>
        <end position="488"/>
    </location>
</feature>
<dbReference type="InterPro" id="IPR040111">
    <property type="entry name" value="ODAD4"/>
</dbReference>
<dbReference type="InterPro" id="IPR019734">
    <property type="entry name" value="TPR_rpt"/>
</dbReference>
<feature type="compositionally biased region" description="Polar residues" evidence="4">
    <location>
        <begin position="49"/>
        <end position="58"/>
    </location>
</feature>
<gene>
    <name evidence="6" type="primary">LOC118478462</name>
</gene>
<dbReference type="SMART" id="SM00028">
    <property type="entry name" value="TPR"/>
    <property type="match status" value="4"/>
</dbReference>
<protein>
    <recommendedName>
        <fullName evidence="2">Outer dynein arm-docking complex subunit 4</fullName>
    </recommendedName>
    <alternativeName>
        <fullName evidence="3">Tetratricopeptide repeat protein 25</fullName>
    </alternativeName>
</protein>
<accession>A0ABM1W007</accession>
<feature type="region of interest" description="Disordered" evidence="4">
    <location>
        <begin position="146"/>
        <end position="235"/>
    </location>
</feature>
<keyword evidence="5" id="KW-1185">Reference proteome</keyword>
<feature type="compositionally biased region" description="Acidic residues" evidence="4">
    <location>
        <begin position="604"/>
        <end position="614"/>
    </location>
</feature>
<feature type="non-terminal residue" evidence="6">
    <location>
        <position position="693"/>
    </location>
</feature>
<comment type="subcellular location">
    <subcellularLocation>
        <location evidence="1">Cytoplasm</location>
        <location evidence="1">Cytoskeleton</location>
        <location evidence="1">Cilium axoneme</location>
    </subcellularLocation>
</comment>
<evidence type="ECO:0000313" key="5">
    <source>
        <dbReference type="Proteomes" id="UP000694888"/>
    </source>
</evidence>
<evidence type="ECO:0000256" key="3">
    <source>
        <dbReference type="ARBA" id="ARBA00034143"/>
    </source>
</evidence>
<feature type="compositionally biased region" description="Polar residues" evidence="4">
    <location>
        <begin position="146"/>
        <end position="160"/>
    </location>
</feature>
<dbReference type="PANTHER" id="PTHR23040">
    <property type="match status" value="1"/>
</dbReference>
<feature type="region of interest" description="Disordered" evidence="4">
    <location>
        <begin position="672"/>
        <end position="693"/>
    </location>
</feature>
<dbReference type="PANTHER" id="PTHR23040:SF2">
    <property type="entry name" value="OUTER DYNEIN ARM-DOCKING COMPLEX SUBUNIT 4"/>
    <property type="match status" value="1"/>
</dbReference>
<dbReference type="Proteomes" id="UP000694888">
    <property type="component" value="Unplaced"/>
</dbReference>
<dbReference type="SUPFAM" id="SSF48452">
    <property type="entry name" value="TPR-like"/>
    <property type="match status" value="1"/>
</dbReference>
<dbReference type="Gene3D" id="1.25.40.10">
    <property type="entry name" value="Tetratricopeptide repeat domain"/>
    <property type="match status" value="1"/>
</dbReference>
<sequence length="693" mass="77832">MLSTVLEDGLKFLYDRVLFWAQNDNMPPAPPPPQKAQPNKRQVVFRTGRASQDGGSQAETEDDSADDQGQTNDAIDAVSIVNDPDPDVTRKQVIVRQRRADEIQKKESMVVVLKRKSKRHVPRIKEDAIEEEAPDASTINFNFQSLSGSGPETPTANTVRPSKGSVSFAMDQPETETESEMAPDDLDEAMRDRERKERYERKMERRRRREEAAERAEREREKDDDDRMERETGDPLKEYFTKVMDSLEKLNESGDFKGLRTKAEAFLLTMERYDNSVTPNKMAYVGKAHSYLGNAQMGLRNYDFALMHYDKDLEIGQRYNLPESVSRALGNIGRLHIFTKKYPTALKYLALKSKLPNSEAERAWLYHEIASCFLQLHHFQFARDAAIKSLQAATDGNDSLYQLQSSVLLGAIQVKLENFEKAYGSFEQAMDYAKLRGDKKAQQAITEALQEVNQRLAKQAREQVVKSDGGSGVDNEEEAKKTETKTSEDPATSAGTDIKVDHPNTSSMRKEHNKETKTEKIDQNQTHEQSSAKEPKTESGGVQKSDFPAGVKISSQTNIENPLFAVIQENSVVEDETEGPGLEPTPVDGETDQLEDGSAVKDEEVSEENVDQDEQVTLPGAREVSSDVLKVTYQERVITTESLAKSIAKDRGVREDLRLSLGSLKDVVMESVQKEANQGGPQGERIDTRGKKR</sequence>
<evidence type="ECO:0000256" key="2">
    <source>
        <dbReference type="ARBA" id="ARBA00034139"/>
    </source>
</evidence>
<evidence type="ECO:0000313" key="6">
    <source>
        <dbReference type="RefSeq" id="XP_035828000.1"/>
    </source>
</evidence>
<proteinExistence type="predicted"/>
<evidence type="ECO:0000256" key="1">
    <source>
        <dbReference type="ARBA" id="ARBA00004430"/>
    </source>
</evidence>
<feature type="compositionally biased region" description="Acidic residues" evidence="4">
    <location>
        <begin position="173"/>
        <end position="187"/>
    </location>
</feature>
<feature type="region of interest" description="Disordered" evidence="4">
    <location>
        <begin position="24"/>
        <end position="75"/>
    </location>
</feature>
<feature type="compositionally biased region" description="Basic and acidic residues" evidence="4">
    <location>
        <begin position="684"/>
        <end position="693"/>
    </location>
</feature>
<feature type="compositionally biased region" description="Basic and acidic residues" evidence="4">
    <location>
        <begin position="498"/>
        <end position="522"/>
    </location>
</feature>